<evidence type="ECO:0000313" key="1">
    <source>
        <dbReference type="EMBL" id="KAG5764471.1"/>
    </source>
</evidence>
<reference evidence="1" key="1">
    <citation type="journal article" date="2020" name="bioRxiv">
        <title>Historical genomics reveals the evolutionary mechanisms behind multiple outbreaks of the host-specific coffee wilt pathogen Fusarium xylarioides.</title>
        <authorList>
            <person name="Peck D."/>
            <person name="Nowell R.W."/>
            <person name="Flood J."/>
            <person name="Ryan M.J."/>
            <person name="Barraclough T.G."/>
        </authorList>
    </citation>
    <scope>NUCLEOTIDE SEQUENCE</scope>
    <source>
        <strain evidence="1">IMI 127659i</strain>
    </source>
</reference>
<dbReference type="Proteomes" id="UP000750502">
    <property type="component" value="Unassembled WGS sequence"/>
</dbReference>
<gene>
    <name evidence="1" type="ORF">H9Q72_007441</name>
</gene>
<dbReference type="EMBL" id="JADFTT010000246">
    <property type="protein sequence ID" value="KAG5764471.1"/>
    <property type="molecule type" value="Genomic_DNA"/>
</dbReference>
<accession>A0A9P7HPV9</accession>
<sequence length="90" mass="10129">MDCSSHVLQSTRVDEGCSTRLLHHDDPDDNPDPRTHRVRTILPRVPCVTTESLRPDRYWSLISPEAGTHIPGFVNLTSAVFDARLVKLPI</sequence>
<protein>
    <submittedName>
        <fullName evidence="1">Uncharacterized protein</fullName>
    </submittedName>
</protein>
<evidence type="ECO:0000313" key="2">
    <source>
        <dbReference type="Proteomes" id="UP000750502"/>
    </source>
</evidence>
<dbReference type="AlphaFoldDB" id="A0A9P7HPV9"/>
<comment type="caution">
    <text evidence="1">The sequence shown here is derived from an EMBL/GenBank/DDBJ whole genome shotgun (WGS) entry which is preliminary data.</text>
</comment>
<reference evidence="1" key="2">
    <citation type="submission" date="2020-10" db="EMBL/GenBank/DDBJ databases">
        <authorList>
            <person name="Peck L.D."/>
            <person name="Nowell R.W."/>
            <person name="Flood J."/>
            <person name="Ryan M.J."/>
            <person name="Barraclough T.G."/>
        </authorList>
    </citation>
    <scope>NUCLEOTIDE SEQUENCE</scope>
    <source>
        <strain evidence="1">IMI 127659i</strain>
    </source>
</reference>
<name>A0A9P7HPV9_9HYPO</name>
<keyword evidence="2" id="KW-1185">Reference proteome</keyword>
<organism evidence="1 2">
    <name type="scientific">Fusarium xylarioides</name>
    <dbReference type="NCBI Taxonomy" id="221167"/>
    <lineage>
        <taxon>Eukaryota</taxon>
        <taxon>Fungi</taxon>
        <taxon>Dikarya</taxon>
        <taxon>Ascomycota</taxon>
        <taxon>Pezizomycotina</taxon>
        <taxon>Sordariomycetes</taxon>
        <taxon>Hypocreomycetidae</taxon>
        <taxon>Hypocreales</taxon>
        <taxon>Nectriaceae</taxon>
        <taxon>Fusarium</taxon>
        <taxon>Fusarium fujikuroi species complex</taxon>
    </lineage>
</organism>
<proteinExistence type="predicted"/>